<dbReference type="SUPFAM" id="SSF51197">
    <property type="entry name" value="Clavaminate synthase-like"/>
    <property type="match status" value="1"/>
</dbReference>
<dbReference type="EMBL" id="MCBR01020929">
    <property type="protein sequence ID" value="RKF54743.1"/>
    <property type="molecule type" value="Genomic_DNA"/>
</dbReference>
<name>A0A420HBI9_9PEZI</name>
<dbReference type="PANTHER" id="PTHR47990">
    <property type="entry name" value="2-OXOGLUTARATE (2OG) AND FE(II)-DEPENDENT OXYGENASE SUPERFAMILY PROTEIN-RELATED"/>
    <property type="match status" value="1"/>
</dbReference>
<keyword evidence="2" id="KW-0479">Metal-binding</keyword>
<dbReference type="InterPro" id="IPR005123">
    <property type="entry name" value="Oxoglu/Fe-dep_dioxygenase_dom"/>
</dbReference>
<accession>A0A420HBI9</accession>
<dbReference type="GO" id="GO:0016491">
    <property type="term" value="F:oxidoreductase activity"/>
    <property type="evidence" value="ECO:0007669"/>
    <property type="project" value="UniProtKB-KW"/>
</dbReference>
<proteinExistence type="inferred from homology"/>
<dbReference type="Pfam" id="PF14226">
    <property type="entry name" value="DIOX_N"/>
    <property type="match status" value="1"/>
</dbReference>
<evidence type="ECO:0000313" key="4">
    <source>
        <dbReference type="EMBL" id="RKF54743.1"/>
    </source>
</evidence>
<dbReference type="OrthoDB" id="288590at2759"/>
<dbReference type="InterPro" id="IPR050231">
    <property type="entry name" value="Iron_ascorbate_oxido_reductase"/>
</dbReference>
<dbReference type="InterPro" id="IPR026992">
    <property type="entry name" value="DIOX_N"/>
</dbReference>
<protein>
    <submittedName>
        <fullName evidence="4">UPF0676 protein</fullName>
    </submittedName>
</protein>
<keyword evidence="2" id="KW-0408">Iron</keyword>
<evidence type="ECO:0000256" key="2">
    <source>
        <dbReference type="RuleBase" id="RU003682"/>
    </source>
</evidence>
<evidence type="ECO:0000313" key="5">
    <source>
        <dbReference type="Proteomes" id="UP000285405"/>
    </source>
</evidence>
<dbReference type="Proteomes" id="UP000285405">
    <property type="component" value="Unassembled WGS sequence"/>
</dbReference>
<dbReference type="GO" id="GO:0046872">
    <property type="term" value="F:metal ion binding"/>
    <property type="evidence" value="ECO:0007669"/>
    <property type="project" value="UniProtKB-KW"/>
</dbReference>
<dbReference type="PROSITE" id="PS51471">
    <property type="entry name" value="FE2OG_OXY"/>
    <property type="match status" value="1"/>
</dbReference>
<comment type="similarity">
    <text evidence="1 2">Belongs to the iron/ascorbate-dependent oxidoreductase family.</text>
</comment>
<gene>
    <name evidence="4" type="ORF">GcC1_209008</name>
</gene>
<keyword evidence="2" id="KW-0560">Oxidoreductase</keyword>
<evidence type="ECO:0000256" key="1">
    <source>
        <dbReference type="ARBA" id="ARBA00008056"/>
    </source>
</evidence>
<sequence length="345" mass="38850">MPPDKIPVIDLSSGTTDFQLAKQLVDAASSYGFAYIRNFQEFIPADAIEKLFELSRKFFAAPTEEKNLCRILENNRGWTEMHAETLDSKSQRTGDFKEAINIGHFIDGKPQQPIPNAFLGHEKDINQFQIFCLRLTLKLLTLFAQGLDIDEEAGGSDWFASRHRETSPRDSILRLLHYPPITPGSDYQPNVDFRAGAHTDYGSLTLLFQKPGQPGLEVLLPSQLDSNKGSESSWHLLPIYPSGTEFDPCPPIVMNIGDLLSFWTNGVLKSTVHRVIVPQSDKVNAQTRYSMAYFAHPIGSTYLEAVPSQIVRAHKVRISETSKQKPITANEHLMSRLRATYREMD</sequence>
<dbReference type="AlphaFoldDB" id="A0A420HBI9"/>
<organism evidence="4 5">
    <name type="scientific">Golovinomyces cichoracearum</name>
    <dbReference type="NCBI Taxonomy" id="62708"/>
    <lineage>
        <taxon>Eukaryota</taxon>
        <taxon>Fungi</taxon>
        <taxon>Dikarya</taxon>
        <taxon>Ascomycota</taxon>
        <taxon>Pezizomycotina</taxon>
        <taxon>Leotiomycetes</taxon>
        <taxon>Erysiphales</taxon>
        <taxon>Erysiphaceae</taxon>
        <taxon>Golovinomyces</taxon>
    </lineage>
</organism>
<feature type="domain" description="Fe2OG dioxygenase" evidence="3">
    <location>
        <begin position="168"/>
        <end position="297"/>
    </location>
</feature>
<dbReference type="Gene3D" id="2.60.120.330">
    <property type="entry name" value="B-lactam Antibiotic, Isopenicillin N Synthase, Chain"/>
    <property type="match status" value="1"/>
</dbReference>
<dbReference type="InterPro" id="IPR044861">
    <property type="entry name" value="IPNS-like_FE2OG_OXY"/>
</dbReference>
<dbReference type="Pfam" id="PF03171">
    <property type="entry name" value="2OG-FeII_Oxy"/>
    <property type="match status" value="1"/>
</dbReference>
<dbReference type="GO" id="GO:0044283">
    <property type="term" value="P:small molecule biosynthetic process"/>
    <property type="evidence" value="ECO:0007669"/>
    <property type="project" value="UniProtKB-ARBA"/>
</dbReference>
<evidence type="ECO:0000259" key="3">
    <source>
        <dbReference type="PROSITE" id="PS51471"/>
    </source>
</evidence>
<comment type="caution">
    <text evidence="4">The sequence shown here is derived from an EMBL/GenBank/DDBJ whole genome shotgun (WGS) entry which is preliminary data.</text>
</comment>
<dbReference type="InterPro" id="IPR027443">
    <property type="entry name" value="IPNS-like_sf"/>
</dbReference>
<reference evidence="4 5" key="1">
    <citation type="journal article" date="2018" name="BMC Genomics">
        <title>Comparative genome analyses reveal sequence features reflecting distinct modes of host-adaptation between dicot and monocot powdery mildew.</title>
        <authorList>
            <person name="Wu Y."/>
            <person name="Ma X."/>
            <person name="Pan Z."/>
            <person name="Kale S.D."/>
            <person name="Song Y."/>
            <person name="King H."/>
            <person name="Zhang Q."/>
            <person name="Presley C."/>
            <person name="Deng X."/>
            <person name="Wei C.I."/>
            <person name="Xiao S."/>
        </authorList>
    </citation>
    <scope>NUCLEOTIDE SEQUENCE [LARGE SCALE GENOMIC DNA]</scope>
    <source>
        <strain evidence="4">UCSC1</strain>
    </source>
</reference>